<proteinExistence type="predicted"/>
<accession>A0A059EYB9</accession>
<feature type="coiled-coil region" evidence="1">
    <location>
        <begin position="313"/>
        <end position="345"/>
    </location>
</feature>
<reference evidence="2 3" key="2">
    <citation type="submission" date="2014-03" db="EMBL/GenBank/DDBJ databases">
        <title>The Genome Sequence of Anncaliia algerae insect isolate PRA339.</title>
        <authorList>
            <consortium name="The Broad Institute Genome Sequencing Platform"/>
            <consortium name="The Broad Institute Genome Sequencing Center for Infectious Disease"/>
            <person name="Cuomo C."/>
            <person name="Becnel J."/>
            <person name="Sanscrainte N."/>
            <person name="Walker B."/>
            <person name="Young S.K."/>
            <person name="Zeng Q."/>
            <person name="Gargeya S."/>
            <person name="Fitzgerald M."/>
            <person name="Haas B."/>
            <person name="Abouelleil A."/>
            <person name="Alvarado L."/>
            <person name="Arachchi H.M."/>
            <person name="Berlin A.M."/>
            <person name="Chapman S.B."/>
            <person name="Dewar J."/>
            <person name="Goldberg J."/>
            <person name="Griggs A."/>
            <person name="Gujja S."/>
            <person name="Hansen M."/>
            <person name="Howarth C."/>
            <person name="Imamovic A."/>
            <person name="Larimer J."/>
            <person name="McCowan C."/>
            <person name="Murphy C."/>
            <person name="Neiman D."/>
            <person name="Pearson M."/>
            <person name="Priest M."/>
            <person name="Roberts A."/>
            <person name="Saif S."/>
            <person name="Shea T."/>
            <person name="Sisk P."/>
            <person name="Sykes S."/>
            <person name="Wortman J."/>
            <person name="Nusbaum C."/>
            <person name="Birren B."/>
        </authorList>
    </citation>
    <scope>NUCLEOTIDE SEQUENCE [LARGE SCALE GENOMIC DNA]</scope>
    <source>
        <strain evidence="2 3">PRA339</strain>
    </source>
</reference>
<organism evidence="2 3">
    <name type="scientific">Anncaliia algerae PRA339</name>
    <dbReference type="NCBI Taxonomy" id="1288291"/>
    <lineage>
        <taxon>Eukaryota</taxon>
        <taxon>Fungi</taxon>
        <taxon>Fungi incertae sedis</taxon>
        <taxon>Microsporidia</taxon>
        <taxon>Tubulinosematoidea</taxon>
        <taxon>Tubulinosematidae</taxon>
        <taxon>Anncaliia</taxon>
    </lineage>
</organism>
<dbReference type="AlphaFoldDB" id="A0A059EYB9"/>
<dbReference type="OrthoDB" id="2199205at2759"/>
<dbReference type="EMBL" id="KK365237">
    <property type="protein sequence ID" value="KCZ79711.1"/>
    <property type="molecule type" value="Genomic_DNA"/>
</dbReference>
<evidence type="ECO:0000256" key="1">
    <source>
        <dbReference type="SAM" id="Coils"/>
    </source>
</evidence>
<reference evidence="3" key="1">
    <citation type="submission" date="2013-02" db="EMBL/GenBank/DDBJ databases">
        <authorList>
            <consortium name="The Broad Institute Genome Sequencing Platform"/>
            <person name="Cuomo C."/>
            <person name="Becnel J."/>
            <person name="Sanscrainte N."/>
            <person name="Walker B."/>
            <person name="Young S.K."/>
            <person name="Zeng Q."/>
            <person name="Gargeya S."/>
            <person name="Fitzgerald M."/>
            <person name="Haas B."/>
            <person name="Abouelleil A."/>
            <person name="Alvarado L."/>
            <person name="Arachchi H.M."/>
            <person name="Berlin A.M."/>
            <person name="Chapman S.B."/>
            <person name="Dewar J."/>
            <person name="Goldberg J."/>
            <person name="Griggs A."/>
            <person name="Gujja S."/>
            <person name="Hansen M."/>
            <person name="Howarth C."/>
            <person name="Imamovic A."/>
            <person name="Larimer J."/>
            <person name="McCowan C."/>
            <person name="Murphy C."/>
            <person name="Neiman D."/>
            <person name="Pearson M."/>
            <person name="Priest M."/>
            <person name="Roberts A."/>
            <person name="Saif S."/>
            <person name="Shea T."/>
            <person name="Sisk P."/>
            <person name="Sykes S."/>
            <person name="Wortman J."/>
            <person name="Nusbaum C."/>
            <person name="Birren B."/>
        </authorList>
    </citation>
    <scope>NUCLEOTIDE SEQUENCE [LARGE SCALE GENOMIC DNA]</scope>
    <source>
        <strain evidence="3">PRA339</strain>
    </source>
</reference>
<dbReference type="Proteomes" id="UP000030655">
    <property type="component" value="Unassembled WGS sequence"/>
</dbReference>
<sequence length="577" mass="68304">MDQEIISTIQRNQKSIFNSDDLFIYEPIDSFPEDQSIYNNNIITTNYSTFVTVENHVFYLKQPIISYFYCNRLLALIYADNTGEVLTSEEKTIMKFKNVCQILVHFDKIYIQECDHTVKEYNYDGTHSVLFKENKKITLIMLKDDMYYLKDGILYDKENKRIMNSVVAVKKLRSNKYFVISDKNNKIHIKIINENNKLEEEMVIEEEISGYSEIKTYEEYIIFSTKFRIFIFKDNLELIDLKEFNKQIKSFDILNYRIKILLGEERKIEEKPIKSKKERYFNQTQSSSDDKINLVEEKSNSLRYQSEVLGGIIDKLIKNFTDERKEREEKEKKRMESLLEKISQQLNLNLRLIIESSVKKELQKITLKGLEGTLCSLLKQLILDKFVPILENSLTEMKIQSKGCEKCSTTLYESFKRDELSRGVELALDSNEELFEEFIKNFDTKNLEHLNLNIVVELYKKTLLIKSESVVPFRNKVFKRIKNQNDFLIGLNEDIILLMPPHHILKLISLIYTEQNHLDLLEELIKSIDITLLNESELNDLVNILDHIENSSGSKERGLIYYCMMQRNFIKRNKKKE</sequence>
<keyword evidence="1" id="KW-0175">Coiled coil</keyword>
<gene>
    <name evidence="2" type="ORF">H312_02901</name>
</gene>
<evidence type="ECO:0000313" key="2">
    <source>
        <dbReference type="EMBL" id="KCZ79711.1"/>
    </source>
</evidence>
<dbReference type="HOGENOM" id="CLU_472484_0_0_1"/>
<protein>
    <submittedName>
        <fullName evidence="2">Uncharacterized protein</fullName>
    </submittedName>
</protein>
<evidence type="ECO:0000313" key="3">
    <source>
        <dbReference type="Proteomes" id="UP000030655"/>
    </source>
</evidence>
<dbReference type="VEuPathDB" id="MicrosporidiaDB:H312_02901"/>
<keyword evidence="3" id="KW-1185">Reference proteome</keyword>
<name>A0A059EYB9_9MICR</name>